<dbReference type="InterPro" id="IPR036388">
    <property type="entry name" value="WH-like_DNA-bd_sf"/>
</dbReference>
<dbReference type="GO" id="GO:0003677">
    <property type="term" value="F:DNA binding"/>
    <property type="evidence" value="ECO:0007669"/>
    <property type="project" value="UniProtKB-UniRule"/>
</dbReference>
<evidence type="ECO:0000313" key="8">
    <source>
        <dbReference type="EMBL" id="TDD79622.1"/>
    </source>
</evidence>
<dbReference type="PROSITE" id="PS51755">
    <property type="entry name" value="OMPR_PHOB"/>
    <property type="match status" value="1"/>
</dbReference>
<dbReference type="Pfam" id="PF00486">
    <property type="entry name" value="Trans_reg_C"/>
    <property type="match status" value="1"/>
</dbReference>
<dbReference type="GO" id="GO:0043531">
    <property type="term" value="F:ADP binding"/>
    <property type="evidence" value="ECO:0007669"/>
    <property type="project" value="InterPro"/>
</dbReference>
<dbReference type="AlphaFoldDB" id="A0A4R5B8H4"/>
<dbReference type="SMART" id="SM00028">
    <property type="entry name" value="TPR"/>
    <property type="match status" value="4"/>
</dbReference>
<dbReference type="PANTHER" id="PTHR35807">
    <property type="entry name" value="TRANSCRIPTIONAL REGULATOR REDD-RELATED"/>
    <property type="match status" value="1"/>
</dbReference>
<dbReference type="RefSeq" id="WP_131898222.1">
    <property type="nucleotide sequence ID" value="NZ_SMKU01000170.1"/>
</dbReference>
<protein>
    <submittedName>
        <fullName evidence="8">AfsR/SARP family transcriptional regulator</fullName>
    </submittedName>
</protein>
<gene>
    <name evidence="8" type="ORF">E1298_27410</name>
</gene>
<dbReference type="InterPro" id="IPR016032">
    <property type="entry name" value="Sig_transdc_resp-reg_C-effctor"/>
</dbReference>
<feature type="coiled-coil region" evidence="6">
    <location>
        <begin position="882"/>
        <end position="909"/>
    </location>
</feature>
<dbReference type="EMBL" id="SMKU01000170">
    <property type="protein sequence ID" value="TDD79622.1"/>
    <property type="molecule type" value="Genomic_DNA"/>
</dbReference>
<dbReference type="SMART" id="SM01043">
    <property type="entry name" value="BTAD"/>
    <property type="match status" value="1"/>
</dbReference>
<dbReference type="InterPro" id="IPR051677">
    <property type="entry name" value="AfsR-DnrI-RedD_regulator"/>
</dbReference>
<evidence type="ECO:0000256" key="3">
    <source>
        <dbReference type="ARBA" id="ARBA00023125"/>
    </source>
</evidence>
<dbReference type="InterPro" id="IPR011990">
    <property type="entry name" value="TPR-like_helical_dom_sf"/>
</dbReference>
<reference evidence="8 9" key="1">
    <citation type="submission" date="2019-03" db="EMBL/GenBank/DDBJ databases">
        <title>Draft genome sequences of novel Actinobacteria.</title>
        <authorList>
            <person name="Sahin N."/>
            <person name="Ay H."/>
            <person name="Saygin H."/>
        </authorList>
    </citation>
    <scope>NUCLEOTIDE SEQUENCE [LARGE SCALE GENOMIC DNA]</scope>
    <source>
        <strain evidence="8 9">H3C3</strain>
    </source>
</reference>
<dbReference type="InterPro" id="IPR001867">
    <property type="entry name" value="OmpR/PhoB-type_DNA-bd"/>
</dbReference>
<dbReference type="Gene3D" id="1.10.10.10">
    <property type="entry name" value="Winged helix-like DNA-binding domain superfamily/Winged helix DNA-binding domain"/>
    <property type="match status" value="2"/>
</dbReference>
<keyword evidence="3 5" id="KW-0238">DNA-binding</keyword>
<dbReference type="SMART" id="SM00862">
    <property type="entry name" value="Trans_reg_C"/>
    <property type="match status" value="1"/>
</dbReference>
<evidence type="ECO:0000313" key="9">
    <source>
        <dbReference type="Proteomes" id="UP000294513"/>
    </source>
</evidence>
<feature type="domain" description="OmpR/PhoB-type" evidence="7">
    <location>
        <begin position="1"/>
        <end position="94"/>
    </location>
</feature>
<dbReference type="InterPro" id="IPR005158">
    <property type="entry name" value="BTAD"/>
</dbReference>
<keyword evidence="2" id="KW-0805">Transcription regulation</keyword>
<comment type="similarity">
    <text evidence="1">Belongs to the AfsR/DnrI/RedD regulatory family.</text>
</comment>
<keyword evidence="6" id="KW-0175">Coiled coil</keyword>
<proteinExistence type="inferred from homology"/>
<evidence type="ECO:0000256" key="1">
    <source>
        <dbReference type="ARBA" id="ARBA00005820"/>
    </source>
</evidence>
<name>A0A4R5B8H4_9ACTN</name>
<dbReference type="InterPro" id="IPR019734">
    <property type="entry name" value="TPR_rpt"/>
</dbReference>
<dbReference type="OrthoDB" id="5521887at2"/>
<dbReference type="InterPro" id="IPR027417">
    <property type="entry name" value="P-loop_NTPase"/>
</dbReference>
<dbReference type="Pfam" id="PF03704">
    <property type="entry name" value="BTAD"/>
    <property type="match status" value="1"/>
</dbReference>
<organism evidence="8 9">
    <name type="scientific">Actinomadura rubrisoli</name>
    <dbReference type="NCBI Taxonomy" id="2530368"/>
    <lineage>
        <taxon>Bacteria</taxon>
        <taxon>Bacillati</taxon>
        <taxon>Actinomycetota</taxon>
        <taxon>Actinomycetes</taxon>
        <taxon>Streptosporangiales</taxon>
        <taxon>Thermomonosporaceae</taxon>
        <taxon>Actinomadura</taxon>
    </lineage>
</organism>
<dbReference type="SUPFAM" id="SSF52540">
    <property type="entry name" value="P-loop containing nucleoside triphosphate hydrolases"/>
    <property type="match status" value="1"/>
</dbReference>
<dbReference type="Pfam" id="PF13424">
    <property type="entry name" value="TPR_12"/>
    <property type="match status" value="2"/>
</dbReference>
<accession>A0A4R5B8H4</accession>
<feature type="DNA-binding region" description="OmpR/PhoB-type" evidence="5">
    <location>
        <begin position="1"/>
        <end position="94"/>
    </location>
</feature>
<dbReference type="PRINTS" id="PR00364">
    <property type="entry name" value="DISEASERSIST"/>
</dbReference>
<evidence type="ECO:0000256" key="5">
    <source>
        <dbReference type="PROSITE-ProRule" id="PRU01091"/>
    </source>
</evidence>
<keyword evidence="4" id="KW-0804">Transcription</keyword>
<dbReference type="Gene3D" id="3.40.50.300">
    <property type="entry name" value="P-loop containing nucleotide triphosphate hydrolases"/>
    <property type="match status" value="1"/>
</dbReference>
<evidence type="ECO:0000256" key="4">
    <source>
        <dbReference type="ARBA" id="ARBA00023163"/>
    </source>
</evidence>
<dbReference type="Proteomes" id="UP000294513">
    <property type="component" value="Unassembled WGS sequence"/>
</dbReference>
<dbReference type="PANTHER" id="PTHR35807:SF1">
    <property type="entry name" value="TRANSCRIPTIONAL REGULATOR REDD"/>
    <property type="match status" value="1"/>
</dbReference>
<dbReference type="Gene3D" id="1.25.40.10">
    <property type="entry name" value="Tetratricopeptide repeat domain"/>
    <property type="match status" value="2"/>
</dbReference>
<keyword evidence="9" id="KW-1185">Reference proteome</keyword>
<dbReference type="CDD" id="cd15831">
    <property type="entry name" value="BTAD"/>
    <property type="match status" value="1"/>
</dbReference>
<dbReference type="GO" id="GO:0000160">
    <property type="term" value="P:phosphorelay signal transduction system"/>
    <property type="evidence" value="ECO:0007669"/>
    <property type="project" value="InterPro"/>
</dbReference>
<dbReference type="SUPFAM" id="SSF46894">
    <property type="entry name" value="C-terminal effector domain of the bipartite response regulators"/>
    <property type="match status" value="1"/>
</dbReference>
<evidence type="ECO:0000256" key="6">
    <source>
        <dbReference type="SAM" id="Coils"/>
    </source>
</evidence>
<dbReference type="SUPFAM" id="SSF48452">
    <property type="entry name" value="TPR-like"/>
    <property type="match status" value="2"/>
</dbReference>
<evidence type="ECO:0000256" key="2">
    <source>
        <dbReference type="ARBA" id="ARBA00023015"/>
    </source>
</evidence>
<evidence type="ECO:0000259" key="7">
    <source>
        <dbReference type="PROSITE" id="PS51755"/>
    </source>
</evidence>
<sequence>MGAEFKILGPLEVWTGGEQLRLGGAGQRKVLAALLLSAGHVVPLSRLVDVVWPQEPPATAEKRVRNLVSELRRLLADGSSAGPVASGAGYRLEVGEDELDAAVFDRRVRRARRHAADGEPAEAVAQFRAALNLWRGPMLAGLECPALQPQMTSWEERRTAALEEDIELELDLGRHHSVISELTEQVAAHPLRERLAGQLMLALHRAGRRAEALRVFYDTCETLAEELGLDPGDHLKGLHQQILVSDPGLAASPPDRRKRVHQLPHDLADFTGRATELNRLLSALPDERETTTAVVINSIDGMAGIGKTALAVHAAHRLADRYPDAQLFIDLHAHTAGDQLGITAAALDTLLRAVGVPGERIPDGLEQRAGLWRAELAGLKALIVLDNVATAAQVRPLLPGDPESLVLITSRRRLTDLEGARTLSLEVLPSADAAALFTRIADDARAVTEPQALDEVVRLCGLLPLAVRIAAARLRTRPTWTLAHLAERLGDQRRRLGELATGDRSVAAAFALSYRHLTPVQQRLFRLLSLHPGTDFDAHTAAQIADITLQEAEQLLENLLDMHLLQQRTVGRYRFHDLLHTYAAHLTLEEDTEADRRAVLGRILDHYLASARNLYRLQRNGCKLADALAATHSAGVAFADPTEGQTWLLNELDGILGAVRKAAADPGAPVAVAADLLLALDPMGDVAFLWPRLNGPAAEIADAAQARGESPAEARARYMLGGGLWQVDRLAEGEAQIRRGIRAAHDGGDEAILDRLLNVSALLAFDQQDHEEALKIFQESLTVSRRSGNWWPQLEVLNNIAALYIIGIGRPLEALPWLERGLALVDQVGGQSFAWQYLMINRGRARRALGRPDEAIEDFRAVLTASRALASPFQEAMALQELMETARRLGRLEEALEHAEASLAIWRQLGKEAGQTEVRAVRETIHAELDRSRPLAT</sequence>
<comment type="caution">
    <text evidence="8">The sequence shown here is derived from an EMBL/GenBank/DDBJ whole genome shotgun (WGS) entry which is preliminary data.</text>
</comment>
<dbReference type="GO" id="GO:0006355">
    <property type="term" value="P:regulation of DNA-templated transcription"/>
    <property type="evidence" value="ECO:0007669"/>
    <property type="project" value="InterPro"/>
</dbReference>